<sequence length="86" mass="9706">MTLILITVIVFFAIKPFVWQAFAVVVATGILQGFAIVRNRDQGERLGIDPTSMDQRVVMFMGLVIVMIALLGLMHWARYLVRRAKA</sequence>
<keyword evidence="1" id="KW-0812">Transmembrane</keyword>
<gene>
    <name evidence="2" type="ORF">Ga0058931_1569</name>
    <name evidence="3" type="ORF">HLUCCA05_07625</name>
</gene>
<evidence type="ECO:0000313" key="5">
    <source>
        <dbReference type="Proteomes" id="UP000182045"/>
    </source>
</evidence>
<evidence type="ECO:0000313" key="3">
    <source>
        <dbReference type="EMBL" id="KPP90025.1"/>
    </source>
</evidence>
<reference evidence="3 4" key="1">
    <citation type="submission" date="2015-09" db="EMBL/GenBank/DDBJ databases">
        <title>Identification and resolution of microdiversity through metagenomic sequencing of parallel consortia.</title>
        <authorList>
            <person name="Nelson W.C."/>
            <person name="Romine M.F."/>
            <person name="Lindemann S.R."/>
        </authorList>
    </citation>
    <scope>NUCLEOTIDE SEQUENCE [LARGE SCALE GENOMIC DNA]</scope>
    <source>
        <strain evidence="3">HL-91</strain>
    </source>
</reference>
<feature type="transmembrane region" description="Helical" evidence="1">
    <location>
        <begin position="57"/>
        <end position="77"/>
    </location>
</feature>
<evidence type="ECO:0000313" key="2">
    <source>
        <dbReference type="EMBL" id="CUX81130.1"/>
    </source>
</evidence>
<keyword evidence="5" id="KW-1185">Reference proteome</keyword>
<dbReference type="RefSeq" id="WP_072245847.1">
    <property type="nucleotide sequence ID" value="NZ_FBYC01000004.1"/>
</dbReference>
<organism evidence="3 4">
    <name type="scientific">Roseibaca calidilacus</name>
    <dbReference type="NCBI Taxonomy" id="1666912"/>
    <lineage>
        <taxon>Bacteria</taxon>
        <taxon>Pseudomonadati</taxon>
        <taxon>Pseudomonadota</taxon>
        <taxon>Alphaproteobacteria</taxon>
        <taxon>Rhodobacterales</taxon>
        <taxon>Paracoccaceae</taxon>
        <taxon>Roseinatronobacter</taxon>
    </lineage>
</organism>
<keyword evidence="1" id="KW-1133">Transmembrane helix</keyword>
<evidence type="ECO:0000313" key="4">
    <source>
        <dbReference type="Proteomes" id="UP000050413"/>
    </source>
</evidence>
<dbReference type="Proteomes" id="UP000182045">
    <property type="component" value="Unassembled WGS sequence"/>
</dbReference>
<keyword evidence="1" id="KW-0472">Membrane</keyword>
<evidence type="ECO:0000256" key="1">
    <source>
        <dbReference type="SAM" id="Phobius"/>
    </source>
</evidence>
<dbReference type="EMBL" id="LJSG01000020">
    <property type="protein sequence ID" value="KPP90025.1"/>
    <property type="molecule type" value="Genomic_DNA"/>
</dbReference>
<reference evidence="2 5" key="2">
    <citation type="submission" date="2016-01" db="EMBL/GenBank/DDBJ databases">
        <authorList>
            <person name="Varghese N."/>
        </authorList>
    </citation>
    <scope>NUCLEOTIDE SEQUENCE [LARGE SCALE GENOMIC DNA]</scope>
    <source>
        <strain evidence="2 5">HL-91</strain>
    </source>
</reference>
<comment type="caution">
    <text evidence="3">The sequence shown here is derived from an EMBL/GenBank/DDBJ whole genome shotgun (WGS) entry which is preliminary data.</text>
</comment>
<dbReference type="STRING" id="1666912.Ga0058931_1569"/>
<dbReference type="AlphaFoldDB" id="A0A0N8K6V9"/>
<protein>
    <submittedName>
        <fullName evidence="3">Copper resistance protein D</fullName>
    </submittedName>
</protein>
<name>A0A0N8K6V9_9RHOB</name>
<dbReference type="Proteomes" id="UP000050413">
    <property type="component" value="Unassembled WGS sequence"/>
</dbReference>
<dbReference type="EMBL" id="FBYC01000004">
    <property type="protein sequence ID" value="CUX81130.1"/>
    <property type="molecule type" value="Genomic_DNA"/>
</dbReference>
<accession>A0A0N8K6V9</accession>
<proteinExistence type="predicted"/>